<keyword evidence="3" id="KW-0378">Hydrolase</keyword>
<gene>
    <name evidence="3" type="ORF">EGH23_20435</name>
</gene>
<proteinExistence type="predicted"/>
<dbReference type="Proteomes" id="UP001430455">
    <property type="component" value="Unassembled WGS sequence"/>
</dbReference>
<evidence type="ECO:0000256" key="1">
    <source>
        <dbReference type="SAM" id="Phobius"/>
    </source>
</evidence>
<comment type="caution">
    <text evidence="3">The sequence shown here is derived from an EMBL/GenBank/DDBJ whole genome shotgun (WGS) entry which is preliminary data.</text>
</comment>
<keyword evidence="3" id="KW-0482">Metalloprotease</keyword>
<dbReference type="AlphaFoldDB" id="A0AAW4PGZ2"/>
<evidence type="ECO:0000313" key="3">
    <source>
        <dbReference type="EMBL" id="MBX0297249.1"/>
    </source>
</evidence>
<feature type="transmembrane region" description="Helical" evidence="1">
    <location>
        <begin position="210"/>
        <end position="235"/>
    </location>
</feature>
<evidence type="ECO:0000259" key="2">
    <source>
        <dbReference type="Pfam" id="PF02517"/>
    </source>
</evidence>
<dbReference type="GO" id="GO:0080120">
    <property type="term" value="P:CAAX-box protein maturation"/>
    <property type="evidence" value="ECO:0007669"/>
    <property type="project" value="UniProtKB-ARBA"/>
</dbReference>
<feature type="transmembrane region" description="Helical" evidence="1">
    <location>
        <begin position="49"/>
        <end position="67"/>
    </location>
</feature>
<dbReference type="GO" id="GO:0008237">
    <property type="term" value="F:metallopeptidase activity"/>
    <property type="evidence" value="ECO:0007669"/>
    <property type="project" value="UniProtKB-KW"/>
</dbReference>
<evidence type="ECO:0000313" key="4">
    <source>
        <dbReference type="Proteomes" id="UP001430455"/>
    </source>
</evidence>
<feature type="transmembrane region" description="Helical" evidence="1">
    <location>
        <begin position="121"/>
        <end position="140"/>
    </location>
</feature>
<feature type="transmembrane region" description="Helical" evidence="1">
    <location>
        <begin position="79"/>
        <end position="97"/>
    </location>
</feature>
<sequence length="254" mass="26810">MLSRQVPNALGLGLAVLIAARFVDRRHLTDLGLDIDHGWWRRLLGGTILGAAIALFAVVVGLYVGYYELSGMELTLSPLMWVAVAGGGALFQLLFVVPEELFVRGYIITNVTEGLDGLPSIPRPVAAGVGILISSGFFYLTHAAGKGTTFGLMTGIFSVLLGAGYVLSGDLSVPIGIHFGVNFAGVLAGTNPQQASLLEMTAATTIQESIVLPIEAVIVRGVGVAIGLALVGWWYHSVRDQLYVAPTIARPVLR</sequence>
<keyword evidence="4" id="KW-1185">Reference proteome</keyword>
<keyword evidence="3" id="KW-0645">Protease</keyword>
<dbReference type="RefSeq" id="WP_220581838.1">
    <property type="nucleotide sequence ID" value="NZ_RKLT01000016.1"/>
</dbReference>
<reference evidence="3 4" key="1">
    <citation type="submission" date="2021-06" db="EMBL/GenBank/DDBJ databases">
        <title>Halomicroarcula sp. a new haloarchaeum isolated from saline soil.</title>
        <authorList>
            <person name="Duran-Viseras A."/>
            <person name="Sanchez-Porro C."/>
            <person name="Ventosa A."/>
        </authorList>
    </citation>
    <scope>NUCLEOTIDE SEQUENCE [LARGE SCALE GENOMIC DNA]</scope>
    <source>
        <strain evidence="3 4">F27</strain>
    </source>
</reference>
<dbReference type="InterPro" id="IPR003675">
    <property type="entry name" value="Rce1/LyrA-like_dom"/>
</dbReference>
<keyword evidence="1" id="KW-1133">Transmembrane helix</keyword>
<name>A0AAW4PGZ2_9EURY</name>
<feature type="transmembrane region" description="Helical" evidence="1">
    <location>
        <begin position="147"/>
        <end position="167"/>
    </location>
</feature>
<dbReference type="GO" id="GO:0004175">
    <property type="term" value="F:endopeptidase activity"/>
    <property type="evidence" value="ECO:0007669"/>
    <property type="project" value="UniProtKB-ARBA"/>
</dbReference>
<dbReference type="EMBL" id="RKLT01000016">
    <property type="protein sequence ID" value="MBX0297249.1"/>
    <property type="molecule type" value="Genomic_DNA"/>
</dbReference>
<feature type="domain" description="CAAX prenyl protease 2/Lysostaphin resistance protein A-like" evidence="2">
    <location>
        <begin position="93"/>
        <end position="183"/>
    </location>
</feature>
<accession>A0AAW4PGZ2</accession>
<dbReference type="PANTHER" id="PTHR39430">
    <property type="entry name" value="MEMBRANE-ASSOCIATED PROTEASE-RELATED"/>
    <property type="match status" value="1"/>
</dbReference>
<keyword evidence="1" id="KW-0812">Transmembrane</keyword>
<organism evidence="3 4">
    <name type="scientific">Haloarcula nitratireducens</name>
    <dbReference type="NCBI Taxonomy" id="2487749"/>
    <lineage>
        <taxon>Archaea</taxon>
        <taxon>Methanobacteriati</taxon>
        <taxon>Methanobacteriota</taxon>
        <taxon>Stenosarchaea group</taxon>
        <taxon>Halobacteria</taxon>
        <taxon>Halobacteriales</taxon>
        <taxon>Haloarculaceae</taxon>
        <taxon>Haloarcula</taxon>
    </lineage>
</organism>
<protein>
    <submittedName>
        <fullName evidence="3">CPBP family intramembrane metalloprotease</fullName>
    </submittedName>
</protein>
<dbReference type="PANTHER" id="PTHR39430:SF1">
    <property type="entry name" value="PROTEASE"/>
    <property type="match status" value="1"/>
</dbReference>
<keyword evidence="1" id="KW-0472">Membrane</keyword>
<dbReference type="Pfam" id="PF02517">
    <property type="entry name" value="Rce1-like"/>
    <property type="match status" value="1"/>
</dbReference>